<reference evidence="2" key="1">
    <citation type="journal article" date="2021" name="Genome Biol. Evol.">
        <title>A High-Quality Reference Genome for a Parasitic Bivalve with Doubly Uniparental Inheritance (Bivalvia: Unionida).</title>
        <authorList>
            <person name="Smith C.H."/>
        </authorList>
    </citation>
    <scope>NUCLEOTIDE SEQUENCE</scope>
    <source>
        <strain evidence="2">CHS0354</strain>
    </source>
</reference>
<feature type="transmembrane region" description="Helical" evidence="1">
    <location>
        <begin position="247"/>
        <end position="265"/>
    </location>
</feature>
<keyword evidence="1" id="KW-0812">Transmembrane</keyword>
<dbReference type="SUPFAM" id="SSF52540">
    <property type="entry name" value="P-loop containing nucleoside triphosphate hydrolases"/>
    <property type="match status" value="1"/>
</dbReference>
<dbReference type="AlphaFoldDB" id="A0AAE0VFJ5"/>
<dbReference type="InterPro" id="IPR027417">
    <property type="entry name" value="P-loop_NTPase"/>
</dbReference>
<dbReference type="Proteomes" id="UP001195483">
    <property type="component" value="Unassembled WGS sequence"/>
</dbReference>
<dbReference type="CDD" id="cd00882">
    <property type="entry name" value="Ras_like_GTPase"/>
    <property type="match status" value="1"/>
</dbReference>
<proteinExistence type="predicted"/>
<accession>A0AAE0VFJ5</accession>
<dbReference type="EMBL" id="JAEAOA010000394">
    <property type="protein sequence ID" value="KAK3576748.1"/>
    <property type="molecule type" value="Genomic_DNA"/>
</dbReference>
<dbReference type="Gene3D" id="3.40.50.300">
    <property type="entry name" value="P-loop containing nucleotide triphosphate hydrolases"/>
    <property type="match status" value="1"/>
</dbReference>
<feature type="transmembrane region" description="Helical" evidence="1">
    <location>
        <begin position="271"/>
        <end position="289"/>
    </location>
</feature>
<reference evidence="2" key="2">
    <citation type="journal article" date="2021" name="Genome Biol. Evol.">
        <title>Developing a high-quality reference genome for a parasitic bivalve with doubly uniparental inheritance (Bivalvia: Unionida).</title>
        <authorList>
            <person name="Smith C.H."/>
        </authorList>
    </citation>
    <scope>NUCLEOTIDE SEQUENCE</scope>
    <source>
        <strain evidence="2">CHS0354</strain>
        <tissue evidence="2">Mantle</tissue>
    </source>
</reference>
<reference evidence="2" key="3">
    <citation type="submission" date="2023-05" db="EMBL/GenBank/DDBJ databases">
        <authorList>
            <person name="Smith C.H."/>
        </authorList>
    </citation>
    <scope>NUCLEOTIDE SEQUENCE</scope>
    <source>
        <strain evidence="2">CHS0354</strain>
        <tissue evidence="2">Mantle</tissue>
    </source>
</reference>
<dbReference type="PANTHER" id="PTHR14241:SF32">
    <property type="entry name" value="VWFA DOMAIN-CONTAINING PROTEIN-RELATED"/>
    <property type="match status" value="1"/>
</dbReference>
<organism evidence="2 3">
    <name type="scientific">Potamilus streckersoni</name>
    <dbReference type="NCBI Taxonomy" id="2493646"/>
    <lineage>
        <taxon>Eukaryota</taxon>
        <taxon>Metazoa</taxon>
        <taxon>Spiralia</taxon>
        <taxon>Lophotrochozoa</taxon>
        <taxon>Mollusca</taxon>
        <taxon>Bivalvia</taxon>
        <taxon>Autobranchia</taxon>
        <taxon>Heteroconchia</taxon>
        <taxon>Palaeoheterodonta</taxon>
        <taxon>Unionida</taxon>
        <taxon>Unionoidea</taxon>
        <taxon>Unionidae</taxon>
        <taxon>Ambleminae</taxon>
        <taxon>Lampsilini</taxon>
        <taxon>Potamilus</taxon>
    </lineage>
</organism>
<evidence type="ECO:0000313" key="3">
    <source>
        <dbReference type="Proteomes" id="UP001195483"/>
    </source>
</evidence>
<gene>
    <name evidence="2" type="ORF">CHS0354_005587</name>
</gene>
<name>A0AAE0VFJ5_9BIVA</name>
<keyword evidence="1" id="KW-1133">Transmembrane helix</keyword>
<protein>
    <submittedName>
        <fullName evidence="2">Uncharacterized protein</fullName>
    </submittedName>
</protein>
<sequence>MIGPIQAGKSSFCNTINSIFTDRIIHRSVSGNAKSSATKEYRQFQFRSTKTGKALKFCLCDTCGIEERFGPDSTDLVYLLDGNIPDGYEFNPSSPITPEDSGFIHRPGLKEMVHCVVFVFDGSTLERIPQPVWDKLNHLLLRMNKKGIPRVVLLTKIDEMVKEVDYNFSRVYECTEIKLAVEKVSQMLGISENDVMPIKNYEDEVLLKDTIDNLALMALHKMLGFAHEFALNRLATKDTRRRRELDPNFVIAIIAGVIVAALLSMITDVKIAFAIIIVVVFAMLIYIQYN</sequence>
<dbReference type="PANTHER" id="PTHR14241">
    <property type="entry name" value="INTERFERON-INDUCED PROTEIN 44"/>
    <property type="match status" value="1"/>
</dbReference>
<keyword evidence="3" id="KW-1185">Reference proteome</keyword>
<comment type="caution">
    <text evidence="2">The sequence shown here is derived from an EMBL/GenBank/DDBJ whole genome shotgun (WGS) entry which is preliminary data.</text>
</comment>
<evidence type="ECO:0000313" key="2">
    <source>
        <dbReference type="EMBL" id="KAK3576748.1"/>
    </source>
</evidence>
<evidence type="ECO:0000256" key="1">
    <source>
        <dbReference type="SAM" id="Phobius"/>
    </source>
</evidence>
<keyword evidence="1" id="KW-0472">Membrane</keyword>